<gene>
    <name evidence="3" type="ORF">FCC1311_039022</name>
</gene>
<name>A0A2R5GBH3_9STRA</name>
<feature type="transmembrane region" description="Helical" evidence="2">
    <location>
        <begin position="171"/>
        <end position="193"/>
    </location>
</feature>
<organism evidence="3 4">
    <name type="scientific">Hondaea fermentalgiana</name>
    <dbReference type="NCBI Taxonomy" id="2315210"/>
    <lineage>
        <taxon>Eukaryota</taxon>
        <taxon>Sar</taxon>
        <taxon>Stramenopiles</taxon>
        <taxon>Bigyra</taxon>
        <taxon>Labyrinthulomycetes</taxon>
        <taxon>Thraustochytrida</taxon>
        <taxon>Thraustochytriidae</taxon>
        <taxon>Hondaea</taxon>
    </lineage>
</organism>
<accession>A0A2R5GBH3</accession>
<evidence type="ECO:0000256" key="1">
    <source>
        <dbReference type="SAM" id="MobiDB-lite"/>
    </source>
</evidence>
<dbReference type="EMBL" id="BEYU01000035">
    <property type="protein sequence ID" value="GBG27679.1"/>
    <property type="molecule type" value="Genomic_DNA"/>
</dbReference>
<evidence type="ECO:0000313" key="4">
    <source>
        <dbReference type="Proteomes" id="UP000241890"/>
    </source>
</evidence>
<keyword evidence="2" id="KW-0472">Membrane</keyword>
<feature type="compositionally biased region" description="Polar residues" evidence="1">
    <location>
        <begin position="1"/>
        <end position="10"/>
    </location>
</feature>
<feature type="transmembrane region" description="Helical" evidence="2">
    <location>
        <begin position="149"/>
        <end position="165"/>
    </location>
</feature>
<keyword evidence="4" id="KW-1185">Reference proteome</keyword>
<feature type="transmembrane region" description="Helical" evidence="2">
    <location>
        <begin position="249"/>
        <end position="271"/>
    </location>
</feature>
<feature type="region of interest" description="Disordered" evidence="1">
    <location>
        <begin position="1"/>
        <end position="52"/>
    </location>
</feature>
<evidence type="ECO:0000313" key="3">
    <source>
        <dbReference type="EMBL" id="GBG27679.1"/>
    </source>
</evidence>
<dbReference type="Proteomes" id="UP000241890">
    <property type="component" value="Unassembled WGS sequence"/>
</dbReference>
<dbReference type="AlphaFoldDB" id="A0A2R5GBH3"/>
<sequence>MGAAWASSTMPGKDEGSGVEHAREQQVVPSNAGEDDLEAASGAAATGTDERDENVKAICEDAINEADKARSFVHGALSSCFESIFMALVGLQLQEVSHELSEIKIIQDPSHLLFLAMGTFTSVVNYTAGAKATLKVHEKGAYTFPMTRVSPLLYLGLEFIAAPVFVVVGSLIAWCAMLLVMVFFCLLPIFYIMDIISGERVDFVEIALSVVSLPNQCSSVGLNLALEGPGSLMLIGGDRPMAAIDSSRILNASGIIIDVLVWVILFTNLSYS</sequence>
<proteinExistence type="predicted"/>
<feature type="compositionally biased region" description="Basic and acidic residues" evidence="1">
    <location>
        <begin position="12"/>
        <end position="24"/>
    </location>
</feature>
<comment type="caution">
    <text evidence="3">The sequence shown here is derived from an EMBL/GenBank/DDBJ whole genome shotgun (WGS) entry which is preliminary data.</text>
</comment>
<dbReference type="InParanoid" id="A0A2R5GBH3"/>
<evidence type="ECO:0000256" key="2">
    <source>
        <dbReference type="SAM" id="Phobius"/>
    </source>
</evidence>
<reference evidence="3 4" key="1">
    <citation type="submission" date="2017-12" db="EMBL/GenBank/DDBJ databases">
        <title>Sequencing, de novo assembly and annotation of complete genome of a new Thraustochytrid species, strain FCC1311.</title>
        <authorList>
            <person name="Sedici K."/>
            <person name="Godart F."/>
            <person name="Aiese Cigliano R."/>
            <person name="Sanseverino W."/>
            <person name="Barakat M."/>
            <person name="Ortet P."/>
            <person name="Marechal E."/>
            <person name="Cagnac O."/>
            <person name="Amato A."/>
        </authorList>
    </citation>
    <scope>NUCLEOTIDE SEQUENCE [LARGE SCALE GENOMIC DNA]</scope>
</reference>
<keyword evidence="2" id="KW-0812">Transmembrane</keyword>
<protein>
    <submittedName>
        <fullName evidence="3">Uncharacterized protein</fullName>
    </submittedName>
</protein>
<keyword evidence="2" id="KW-1133">Transmembrane helix</keyword>